<dbReference type="EMBL" id="CP049228">
    <property type="protein sequence ID" value="QIH23936.1"/>
    <property type="molecule type" value="Genomic_DNA"/>
</dbReference>
<dbReference type="Proteomes" id="UP000501676">
    <property type="component" value="Chromosome"/>
</dbReference>
<gene>
    <name evidence="2" type="ORF">G6Z83_04370</name>
</gene>
<dbReference type="PROSITE" id="PS51671">
    <property type="entry name" value="ACT"/>
    <property type="match status" value="1"/>
</dbReference>
<dbReference type="GeneID" id="93221605"/>
<dbReference type="InterPro" id="IPR002912">
    <property type="entry name" value="ACT_dom"/>
</dbReference>
<feature type="domain" description="ACT" evidence="1">
    <location>
        <begin position="4"/>
        <end position="81"/>
    </location>
</feature>
<dbReference type="PANTHER" id="PTHR34875:SF6">
    <property type="entry name" value="UPF0237 PROTEIN MJ1558"/>
    <property type="match status" value="1"/>
</dbReference>
<dbReference type="InterPro" id="IPR045865">
    <property type="entry name" value="ACT-like_dom_sf"/>
</dbReference>
<dbReference type="Gene3D" id="3.30.70.260">
    <property type="match status" value="1"/>
</dbReference>
<dbReference type="AlphaFoldDB" id="A0A6G7B9H7"/>
<dbReference type="InterPro" id="IPR050990">
    <property type="entry name" value="UPF0237/GcvR_regulator"/>
</dbReference>
<organism evidence="2 3">
    <name type="scientific">Lactobacillus iners</name>
    <dbReference type="NCBI Taxonomy" id="147802"/>
    <lineage>
        <taxon>Bacteria</taxon>
        <taxon>Bacillati</taxon>
        <taxon>Bacillota</taxon>
        <taxon>Bacilli</taxon>
        <taxon>Lactobacillales</taxon>
        <taxon>Lactobacillaceae</taxon>
        <taxon>Lactobacillus</taxon>
    </lineage>
</organism>
<evidence type="ECO:0000313" key="2">
    <source>
        <dbReference type="EMBL" id="QIH23936.1"/>
    </source>
</evidence>
<reference evidence="2 3" key="1">
    <citation type="submission" date="2020-02" db="EMBL/GenBank/DDBJ databases">
        <title>Complete genome sequences of six Lactobacillus iners strains isolated from the human vagina.</title>
        <authorList>
            <person name="France M.T."/>
            <person name="Rutt L."/>
            <person name="Narina S."/>
            <person name="Arbaugh S."/>
            <person name="Humphrys M.S."/>
            <person name="Ma B."/>
            <person name="Hayward M.R."/>
            <person name="Relman D."/>
            <person name="Kwon D.S."/>
            <person name="Ravel J."/>
        </authorList>
    </citation>
    <scope>NUCLEOTIDE SEQUENCE [LARGE SCALE GENOMIC DNA]</scope>
    <source>
        <strain evidence="2 3">C0210C1</strain>
    </source>
</reference>
<name>A0A6G7B9H7_9LACO</name>
<evidence type="ECO:0000313" key="3">
    <source>
        <dbReference type="Proteomes" id="UP000501676"/>
    </source>
</evidence>
<protein>
    <submittedName>
        <fullName evidence="2">ACT domain-containing protein</fullName>
    </submittedName>
</protein>
<dbReference type="PANTHER" id="PTHR34875">
    <property type="entry name" value="UPF0237 PROTEIN MJ1558"/>
    <property type="match status" value="1"/>
</dbReference>
<dbReference type="NCBIfam" id="NF001220">
    <property type="entry name" value="PRK00194.1"/>
    <property type="match status" value="1"/>
</dbReference>
<sequence>MNAILTVYGQDKVGIIAQTSTYLAEQKINILDVSQTIMGNNFVMMMSVQLPKGADFMVINQGLAQIAKNLSVEINLRNNELYDAMHQI</sequence>
<dbReference type="RefSeq" id="WP_006729153.1">
    <property type="nucleotide sequence ID" value="NZ_CP045664.1"/>
</dbReference>
<dbReference type="Pfam" id="PF13740">
    <property type="entry name" value="ACT_6"/>
    <property type="match status" value="1"/>
</dbReference>
<accession>A0A6G7B9H7</accession>
<dbReference type="SUPFAM" id="SSF55021">
    <property type="entry name" value="ACT-like"/>
    <property type="match status" value="1"/>
</dbReference>
<evidence type="ECO:0000259" key="1">
    <source>
        <dbReference type="PROSITE" id="PS51671"/>
    </source>
</evidence>
<proteinExistence type="predicted"/>